<dbReference type="EMBL" id="CP001666">
    <property type="protein sequence ID" value="ADK14739.1"/>
    <property type="molecule type" value="Genomic_DNA"/>
</dbReference>
<protein>
    <submittedName>
        <fullName evidence="1">Uncharacterized protein</fullName>
    </submittedName>
</protein>
<dbReference type="OrthoDB" id="2603165at2"/>
<gene>
    <name evidence="1" type="ordered locus">CLJU_c16750</name>
    <name evidence="2" type="ORF">WX45_01940</name>
</gene>
<dbReference type="EMBL" id="LITS01000029">
    <property type="protein sequence ID" value="OAA84096.1"/>
    <property type="molecule type" value="Genomic_DNA"/>
</dbReference>
<sequence>MDKEYKQKYPEWTRDGKKYYMTMSDDLDSFFSCLLLEKILGYKVTHYYDFDGLYQGDNYIYDGTILVGVDMDIVKPGYRVWGNHCTCSKNNLNASNINNIEKINLNNYTAKYAGSTLLQIISYYNLDISMLSEEAMMILLAVDTTFKMYSFNKNNCKYYLVDILELPELYALCEEHSQEEFYDLIKKYNLHEKIYIENGVLETKIDLKSLEEIFNMPFILPKNKFELVHTYENIGLHYDGYKRIKKQLEAEGKQIFTKAWTQRTYVKISY</sequence>
<evidence type="ECO:0000313" key="4">
    <source>
        <dbReference type="Proteomes" id="UP000077020"/>
    </source>
</evidence>
<accession>D8GU76</accession>
<dbReference type="STRING" id="748727.CLJU_c16750"/>
<dbReference type="eggNOG" id="ENOG5030N4K">
    <property type="taxonomic scope" value="Bacteria"/>
</dbReference>
<dbReference type="KEGG" id="clj:CLJU_c16750"/>
<dbReference type="RefSeq" id="WP_013238336.1">
    <property type="nucleotide sequence ID" value="NZ_LITS01000029.1"/>
</dbReference>
<proteinExistence type="predicted"/>
<keyword evidence="4" id="KW-1185">Reference proteome</keyword>
<dbReference type="Proteomes" id="UP000077020">
    <property type="component" value="Unassembled WGS sequence"/>
</dbReference>
<reference evidence="2 4" key="3">
    <citation type="journal article" date="2016" name="Biotechnol. Bioeng.">
        <title>Traits of selected Clostridium strains for syngas fermentation to ethanol.</title>
        <authorList>
            <person name="Martin M.E."/>
            <person name="Richter H."/>
            <person name="Saha S."/>
            <person name="Angenent L.T."/>
        </authorList>
    </citation>
    <scope>NUCLEOTIDE SEQUENCE [LARGE SCALE GENOMIC DNA]</scope>
    <source>
        <strain evidence="2 4">PETC</strain>
    </source>
</reference>
<reference evidence="1" key="1">
    <citation type="submission" date="2009-07" db="EMBL/GenBank/DDBJ databases">
        <authorList>
            <person name="Koepke M."/>
            <person name="Hujer S."/>
            <person name="Held C."/>
            <person name="Wiezer A."/>
            <person name="Liesegang H."/>
            <person name="Ehrenreich A."/>
            <person name="Gottschalk G."/>
            <person name="Duerre P."/>
        </authorList>
    </citation>
    <scope>NUCLEOTIDE SEQUENCE</scope>
    <source>
        <strain evidence="1">DSM 13528</strain>
    </source>
</reference>
<dbReference type="PATRIC" id="fig|748727.19.peg.2343"/>
<organism evidence="1 3">
    <name type="scientific">Clostridium ljungdahlii (strain ATCC 55383 / DSM 13528 / PETC)</name>
    <dbReference type="NCBI Taxonomy" id="748727"/>
    <lineage>
        <taxon>Bacteria</taxon>
        <taxon>Bacillati</taxon>
        <taxon>Bacillota</taxon>
        <taxon>Clostridia</taxon>
        <taxon>Eubacteriales</taxon>
        <taxon>Clostridiaceae</taxon>
        <taxon>Clostridium</taxon>
    </lineage>
</organism>
<evidence type="ECO:0000313" key="2">
    <source>
        <dbReference type="EMBL" id="OAA84096.1"/>
    </source>
</evidence>
<dbReference type="AlphaFoldDB" id="D8GU76"/>
<evidence type="ECO:0000313" key="3">
    <source>
        <dbReference type="Proteomes" id="UP000001656"/>
    </source>
</evidence>
<evidence type="ECO:0000313" key="1">
    <source>
        <dbReference type="EMBL" id="ADK14739.1"/>
    </source>
</evidence>
<dbReference type="HOGENOM" id="CLU_089993_0_0_9"/>
<name>D8GU76_CLOLD</name>
<reference evidence="1 3" key="2">
    <citation type="journal article" date="2010" name="Proc. Natl. Acad. Sci. U.S.A.">
        <title>Clostridium ljungdahlii represents a microbial production platform based on syngas.</title>
        <authorList>
            <person name="Kopke M."/>
            <person name="Held C."/>
            <person name="Hujer S."/>
            <person name="Liesegang H."/>
            <person name="Wiezer A."/>
            <person name="Wollherr A."/>
            <person name="Ehrenreich A."/>
            <person name="Liebl W."/>
            <person name="Gottschalk G."/>
            <person name="Durre P."/>
        </authorList>
    </citation>
    <scope>NUCLEOTIDE SEQUENCE [LARGE SCALE GENOMIC DNA]</scope>
    <source>
        <strain evidence="3">ATCC 55383 / DSM 13528 / PETC</strain>
        <strain evidence="1">DSM 13528</strain>
    </source>
</reference>
<dbReference type="Proteomes" id="UP000001656">
    <property type="component" value="Chromosome"/>
</dbReference>